<sequence length="100" mass="11322">MVTIIGVLCILIHCEYKSITIVRGHIHLNTIGHIALVQLNLLWILLKQDVKIRPSRNKRGVTGCGSNLLNVGMLTKFTHNFRPKIPTGSKHCNTLSWLWI</sequence>
<gene>
    <name evidence="1" type="ORF">TraAM80_01872</name>
</gene>
<dbReference type="EC" id="1.1.1.145" evidence="1"/>
<dbReference type="Proteomes" id="UP000283634">
    <property type="component" value="Unassembled WGS sequence"/>
</dbReference>
<keyword evidence="1" id="KW-0560">Oxidoreductase</keyword>
<dbReference type="EMBL" id="MKGL01000041">
    <property type="protein sequence ID" value="RNF09847.1"/>
    <property type="molecule type" value="Genomic_DNA"/>
</dbReference>
<protein>
    <submittedName>
        <fullName evidence="1">3-beta-hydroxy-Delta(5)-steroid dehydrogenase</fullName>
        <ecNumber evidence="1">1.1.1.145</ecNumber>
    </submittedName>
</protein>
<proteinExistence type="predicted"/>
<dbReference type="GeneID" id="40325805"/>
<keyword evidence="2" id="KW-1185">Reference proteome</keyword>
<accession>A0A3R7NYP7</accession>
<comment type="caution">
    <text evidence="1">The sequence shown here is derived from an EMBL/GenBank/DDBJ whole genome shotgun (WGS) entry which is preliminary data.</text>
</comment>
<evidence type="ECO:0000313" key="2">
    <source>
        <dbReference type="Proteomes" id="UP000283634"/>
    </source>
</evidence>
<dbReference type="RefSeq" id="XP_029241201.1">
    <property type="nucleotide sequence ID" value="XM_029378900.1"/>
</dbReference>
<dbReference type="AlphaFoldDB" id="A0A3R7NYP7"/>
<organism evidence="1 2">
    <name type="scientific">Trypanosoma rangeli</name>
    <dbReference type="NCBI Taxonomy" id="5698"/>
    <lineage>
        <taxon>Eukaryota</taxon>
        <taxon>Discoba</taxon>
        <taxon>Euglenozoa</taxon>
        <taxon>Kinetoplastea</taxon>
        <taxon>Metakinetoplastina</taxon>
        <taxon>Trypanosomatida</taxon>
        <taxon>Trypanosomatidae</taxon>
        <taxon>Trypanosoma</taxon>
        <taxon>Herpetosoma</taxon>
    </lineage>
</organism>
<evidence type="ECO:0000313" key="1">
    <source>
        <dbReference type="EMBL" id="RNF09847.1"/>
    </source>
</evidence>
<reference evidence="1 2" key="1">
    <citation type="journal article" date="2018" name="BMC Genomics">
        <title>Genomic comparison of Trypanosoma conorhini and Trypanosoma rangeli to Trypanosoma cruzi strains of high and low virulence.</title>
        <authorList>
            <person name="Bradwell K.R."/>
            <person name="Koparde V.N."/>
            <person name="Matveyev A.V."/>
            <person name="Serrano M.G."/>
            <person name="Alves J.M."/>
            <person name="Parikh H."/>
            <person name="Huang B."/>
            <person name="Lee V."/>
            <person name="Espinosa-Alvarez O."/>
            <person name="Ortiz P.A."/>
            <person name="Costa-Martins A.G."/>
            <person name="Teixeira M.M."/>
            <person name="Buck G.A."/>
        </authorList>
    </citation>
    <scope>NUCLEOTIDE SEQUENCE [LARGE SCALE GENOMIC DNA]</scope>
    <source>
        <strain evidence="1 2">AM80</strain>
    </source>
</reference>
<dbReference type="GO" id="GO:0003854">
    <property type="term" value="F:3-beta-hydroxy-Delta5-steroid dehydrogenase (NAD+) activity"/>
    <property type="evidence" value="ECO:0007669"/>
    <property type="project" value="UniProtKB-EC"/>
</dbReference>
<name>A0A3R7NYP7_TRYRA</name>